<dbReference type="Proteomes" id="UP000246018">
    <property type="component" value="Unassembled WGS sequence"/>
</dbReference>
<evidence type="ECO:0000313" key="1">
    <source>
        <dbReference type="EMBL" id="PVG81039.1"/>
    </source>
</evidence>
<evidence type="ECO:0008006" key="3">
    <source>
        <dbReference type="Google" id="ProtNLM"/>
    </source>
</evidence>
<dbReference type="SUPFAM" id="SSF54909">
    <property type="entry name" value="Dimeric alpha+beta barrel"/>
    <property type="match status" value="1"/>
</dbReference>
<comment type="caution">
    <text evidence="1">The sequence shown here is derived from an EMBL/GenBank/DDBJ whole genome shotgun (WGS) entry which is preliminary data.</text>
</comment>
<keyword evidence="2" id="KW-1185">Reference proteome</keyword>
<dbReference type="InterPro" id="IPR011008">
    <property type="entry name" value="Dimeric_a/b-barrel"/>
</dbReference>
<sequence>MPTLLIARFRGDVEELTEAYDRAHRAIMDAGGPPGEMRHHCGVGDDSLYIVGVWDSEEAMRTRFASQQMRDALTRAGFPAMDQAEITVLRLHAVEPPL</sequence>
<evidence type="ECO:0000313" key="2">
    <source>
        <dbReference type="Proteomes" id="UP000246018"/>
    </source>
</evidence>
<gene>
    <name evidence="1" type="ORF">DDE18_19640</name>
</gene>
<dbReference type="AlphaFoldDB" id="A0A2T8F5P6"/>
<dbReference type="EMBL" id="QDGZ01000010">
    <property type="protein sequence ID" value="PVG81039.1"/>
    <property type="molecule type" value="Genomic_DNA"/>
</dbReference>
<proteinExistence type="predicted"/>
<name>A0A2T8F5P6_9ACTN</name>
<organism evidence="1 2">
    <name type="scientific">Nocardioides gansuensis</name>
    <dbReference type="NCBI Taxonomy" id="2138300"/>
    <lineage>
        <taxon>Bacteria</taxon>
        <taxon>Bacillati</taxon>
        <taxon>Actinomycetota</taxon>
        <taxon>Actinomycetes</taxon>
        <taxon>Propionibacteriales</taxon>
        <taxon>Nocardioidaceae</taxon>
        <taxon>Nocardioides</taxon>
    </lineage>
</organism>
<reference evidence="1 2" key="1">
    <citation type="submission" date="2018-04" db="EMBL/GenBank/DDBJ databases">
        <title>Genome of Nocardioides gansuensis WSJ-1.</title>
        <authorList>
            <person name="Wu S."/>
            <person name="Wang G."/>
        </authorList>
    </citation>
    <scope>NUCLEOTIDE SEQUENCE [LARGE SCALE GENOMIC DNA]</scope>
    <source>
        <strain evidence="1 2">WSJ-1</strain>
    </source>
</reference>
<protein>
    <recommendedName>
        <fullName evidence="3">ABM domain-containing protein</fullName>
    </recommendedName>
</protein>
<accession>A0A2T8F5P6</accession>